<reference evidence="2 3" key="1">
    <citation type="journal article" date="2019" name="Front. Microbiol.">
        <title>Genomic Features for Desiccation Tolerance and Sugar Biosynthesis in the Extremophile Gloeocapsopsis sp. UTEX B3054.</title>
        <authorList>
            <person name="Urrejola C."/>
            <person name="Alcorta J."/>
            <person name="Salas L."/>
            <person name="Vasquez M."/>
            <person name="Polz M.F."/>
            <person name="Vicuna R."/>
            <person name="Diez B."/>
        </authorList>
    </citation>
    <scope>NUCLEOTIDE SEQUENCE [LARGE SCALE GENOMIC DNA]</scope>
    <source>
        <strain evidence="2 3">1H9</strain>
    </source>
</reference>
<keyword evidence="1" id="KW-0472">Membrane</keyword>
<keyword evidence="3" id="KW-1185">Reference proteome</keyword>
<dbReference type="EMBL" id="NAPY01000054">
    <property type="protein sequence ID" value="MUL38967.1"/>
    <property type="molecule type" value="Genomic_DNA"/>
</dbReference>
<gene>
    <name evidence="2" type="ORF">BWI75_22330</name>
</gene>
<keyword evidence="1" id="KW-1133">Transmembrane helix</keyword>
<dbReference type="AlphaFoldDB" id="A0A6N8G477"/>
<evidence type="ECO:0000256" key="1">
    <source>
        <dbReference type="SAM" id="Phobius"/>
    </source>
</evidence>
<comment type="caution">
    <text evidence="2">The sequence shown here is derived from an EMBL/GenBank/DDBJ whole genome shotgun (WGS) entry which is preliminary data.</text>
</comment>
<sequence length="67" mass="7799">MVVCFLNLEEKLVFLIGFITGLAVAFIGSTVLSIFIMSWLRFQPRVTKETKRRFYPRQTASEEKNNI</sequence>
<evidence type="ECO:0000313" key="2">
    <source>
        <dbReference type="EMBL" id="MUL38967.1"/>
    </source>
</evidence>
<protein>
    <submittedName>
        <fullName evidence="2">Uncharacterized protein</fullName>
    </submittedName>
</protein>
<keyword evidence="1" id="KW-0812">Transmembrane</keyword>
<feature type="transmembrane region" description="Helical" evidence="1">
    <location>
        <begin position="12"/>
        <end position="42"/>
    </location>
</feature>
<evidence type="ECO:0000313" key="3">
    <source>
        <dbReference type="Proteomes" id="UP000441797"/>
    </source>
</evidence>
<proteinExistence type="predicted"/>
<name>A0A6N8G477_9CHRO</name>
<dbReference type="Proteomes" id="UP000441797">
    <property type="component" value="Unassembled WGS sequence"/>
</dbReference>
<organism evidence="2 3">
    <name type="scientific">Gloeocapsopsis dulcis AAB1 = 1H9</name>
    <dbReference type="NCBI Taxonomy" id="1433147"/>
    <lineage>
        <taxon>Bacteria</taxon>
        <taxon>Bacillati</taxon>
        <taxon>Cyanobacteriota</taxon>
        <taxon>Cyanophyceae</taxon>
        <taxon>Oscillatoriophycideae</taxon>
        <taxon>Chroococcales</taxon>
        <taxon>Chroococcaceae</taxon>
        <taxon>Gloeocapsopsis</taxon>
        <taxon>Gloeocapsopsis dulcis</taxon>
    </lineage>
</organism>
<accession>A0A6N8G477</accession>